<dbReference type="EMBL" id="MN740608">
    <property type="protein sequence ID" value="QHS78875.1"/>
    <property type="molecule type" value="Genomic_DNA"/>
</dbReference>
<proteinExistence type="predicted"/>
<accession>A0A6C0AHN1</accession>
<evidence type="ECO:0000313" key="1">
    <source>
        <dbReference type="EMBL" id="QHS78875.1"/>
    </source>
</evidence>
<organism evidence="1">
    <name type="scientific">viral metagenome</name>
    <dbReference type="NCBI Taxonomy" id="1070528"/>
    <lineage>
        <taxon>unclassified sequences</taxon>
        <taxon>metagenomes</taxon>
        <taxon>organismal metagenomes</taxon>
    </lineage>
</organism>
<reference evidence="1" key="1">
    <citation type="journal article" date="2020" name="Nature">
        <title>Giant virus diversity and host interactions through global metagenomics.</title>
        <authorList>
            <person name="Schulz F."/>
            <person name="Roux S."/>
            <person name="Paez-Espino D."/>
            <person name="Jungbluth S."/>
            <person name="Walsh D.A."/>
            <person name="Denef V.J."/>
            <person name="McMahon K.D."/>
            <person name="Konstantinidis K.T."/>
            <person name="Eloe-Fadrosh E.A."/>
            <person name="Kyrpides N.C."/>
            <person name="Woyke T."/>
        </authorList>
    </citation>
    <scope>NUCLEOTIDE SEQUENCE</scope>
    <source>
        <strain evidence="1">GVMAG-S-1024976-23</strain>
    </source>
</reference>
<sequence length="1522" mass="173983">MPLNFYRGELSGSEHHVVNWSDYEFLYKWLVYGGSEDNLTVYSPDGIEYSISNIDKGDININGRIDYSDLQYLQHWLNLGGSIDINKRIISVVNNDGIKYSIEAVYGEPEPEPEPEPEAYTYIVFYPEHYTINIDDINKLGMEVTINAPQIFNEDVLVDYRSDWSYQLGTKSHNDHNWVNINNDFTGFFYAGETKITWYVSNKYGEETYAFVTINVIDIFGPKIGNIEHDFIDNYEFVINSHTNIYSGQINVPNVYDEVDGYLDKIKYKVNQYGEWIEIDTTPEGDILNLDFKQNTTIIYWNAVDNAGHESINHNNDRTIVIVRDNHGPYLENFNDDITVHSNEVNTILYGDRIDEVEFKITDNKNTFNGPISIPKAYDAVDNWLTRVYYKIDVSGQWESIPVWPGELILDWPFGETIVYWKATDYNDNDSINSVITKVKVVDSYGPVFVNADSGSMDSTDPNLNINNLLYGSITSFTKYKTLSIPLPKAYDAVDGEIKTYEYSITGGTTRPQSGVYSKFDGEYIDIEFQLKWQNYIDDGSGSIYQEFIINWNCKDSDSNYAQNNSTTTIQIKDEYGPILFFHFEEYHVSIDINTYKDGSDASYLQEISTEYSKNYATLGIKRPTVYDNVYGQIHDLTFSVEPSENVNSSTGNVAYGSPGPFLKFSLDPHKIVPNTNYQEFTINWHAIDKSNNSPANTCVTYVRLMDNEIPNFLDSSGSYLTIETVTGELDENQNSIILTISRPRVADAVDINKYGDGDNWDIEFVINTGTGDAKPIDASGVDVSGGILSVPSMQVEFVLDQNSIVEGERYMVFSITWTVTDTAGNKVDAIQDVLVYNNAKPYFIGSLPPIYKNTDNDNPVHIKIPRPQVGDNVDINIKTLYRFVKGDGYVLDGSGDELPGQVITNINYIYDMNDVSGIDMFFYLIKDEIDLSGNNQEYIIEWQAVNSSNFVSDVQQQKIIITDNTGPYFDEESALNSSSDITEFYLDSHTNQKLISIPLPKAYDAVDKDINDFRFDVSGGIANPQNGSVFSSDSVLNIDILFTIETHLLYSDQTNPKYQTFTIQWYCNDICGLEAENELVTNIKIYDNYGPLIGGVSENYIIDESYSFVDESYEYTGQISIPNVYDAVDGWLNNISYKKYVNNEEYGEFGVYTDSSGTRILEETWVEGVTEYEWRANDYALNNNENIVKTRVTIIDERPANISEEEVWFNKFHQNNDKPNFQNTYPSIHDRYDVSGSYWQYYFWETNIYDPTKVVDPSGTYMNTNTDYDNVLTNPNGQVAILGNWINYRNYIPKGYFVNDLPEYWSDYNTEASNSQGCIAVIVYSFEPEDSDWTNNISENGKILWMMGSENENGFGDNSISLSLVYDDSSGQNFPAFAKPIICINGTTIEYPFIIEQDNSNIYDWMIVFNWIGNTENNNNNIDCELNMYKRVPANSPNNPNTYALEWNSHPSTNDSMIETNSVSYSEWEKIWKAGYENGVQVEWDKRSLYIGGHSSTLSEHNNTKWNKFKLRLAMFREKQD</sequence>
<protein>
    <submittedName>
        <fullName evidence="1">Uncharacterized protein</fullName>
    </submittedName>
</protein>
<name>A0A6C0AHN1_9ZZZZ</name>